<evidence type="ECO:0000256" key="5">
    <source>
        <dbReference type="ARBA" id="ARBA00022824"/>
    </source>
</evidence>
<dbReference type="InterPro" id="IPR008506">
    <property type="entry name" value="SND2/TMEM208"/>
</dbReference>
<protein>
    <recommendedName>
        <fullName evidence="3">Transmembrane protein 208</fullName>
    </recommendedName>
</protein>
<dbReference type="GO" id="GO:0005773">
    <property type="term" value="C:vacuole"/>
    <property type="evidence" value="ECO:0007669"/>
    <property type="project" value="GOC"/>
</dbReference>
<evidence type="ECO:0000256" key="7">
    <source>
        <dbReference type="ARBA" id="ARBA00023136"/>
    </source>
</evidence>
<evidence type="ECO:0000256" key="8">
    <source>
        <dbReference type="SAM" id="Phobius"/>
    </source>
</evidence>
<keyword evidence="6 8" id="KW-1133">Transmembrane helix</keyword>
<name>A0A6M2DRG3_XENCH</name>
<sequence length="173" mass="19751">MAVQKGKQGTKGAKQIVEENISTLSFYRNMGLGSSSIYFAVMLILFSGSFSALIIIMNIICIIAYIGGYQFMVFMARTQYTETGVLIDSGLDLNLEGGIAEHVKDLIILTAGTQLLSLLSNYFWLIFLLVPLRAFQMLWSSVLKPWFFQRNEQPEEVNEKKQKKMERKMKRMK</sequence>
<organism evidence="9">
    <name type="scientific">Xenopsylla cheopis</name>
    <name type="common">Oriental rat flea</name>
    <name type="synonym">Pulex cheopis</name>
    <dbReference type="NCBI Taxonomy" id="163159"/>
    <lineage>
        <taxon>Eukaryota</taxon>
        <taxon>Metazoa</taxon>
        <taxon>Ecdysozoa</taxon>
        <taxon>Arthropoda</taxon>
        <taxon>Hexapoda</taxon>
        <taxon>Insecta</taxon>
        <taxon>Pterygota</taxon>
        <taxon>Neoptera</taxon>
        <taxon>Endopterygota</taxon>
        <taxon>Siphonaptera</taxon>
        <taxon>Pulicidae</taxon>
        <taxon>Xenopsyllinae</taxon>
        <taxon>Xenopsylla</taxon>
    </lineage>
</organism>
<dbReference type="GO" id="GO:0005789">
    <property type="term" value="C:endoplasmic reticulum membrane"/>
    <property type="evidence" value="ECO:0007669"/>
    <property type="project" value="UniProtKB-SubCell"/>
</dbReference>
<dbReference type="Pfam" id="PF05620">
    <property type="entry name" value="TMEM208_SND2"/>
    <property type="match status" value="1"/>
</dbReference>
<proteinExistence type="inferred from homology"/>
<comment type="subcellular location">
    <subcellularLocation>
        <location evidence="1">Endoplasmic reticulum membrane</location>
        <topology evidence="1">Multi-pass membrane protein</topology>
    </subcellularLocation>
</comment>
<keyword evidence="4 8" id="KW-0812">Transmembrane</keyword>
<evidence type="ECO:0000256" key="1">
    <source>
        <dbReference type="ARBA" id="ARBA00004477"/>
    </source>
</evidence>
<keyword evidence="7 8" id="KW-0472">Membrane</keyword>
<feature type="transmembrane region" description="Helical" evidence="8">
    <location>
        <begin position="37"/>
        <end position="66"/>
    </location>
</feature>
<keyword evidence="5" id="KW-0256">Endoplasmic reticulum</keyword>
<dbReference type="GO" id="GO:0006624">
    <property type="term" value="P:vacuolar protein processing"/>
    <property type="evidence" value="ECO:0007669"/>
    <property type="project" value="TreeGrafter"/>
</dbReference>
<evidence type="ECO:0000256" key="3">
    <source>
        <dbReference type="ARBA" id="ARBA00015033"/>
    </source>
</evidence>
<comment type="similarity">
    <text evidence="2">Belongs to the TMEM208 family.</text>
</comment>
<evidence type="ECO:0000256" key="6">
    <source>
        <dbReference type="ARBA" id="ARBA00022989"/>
    </source>
</evidence>
<evidence type="ECO:0000256" key="2">
    <source>
        <dbReference type="ARBA" id="ARBA00009950"/>
    </source>
</evidence>
<reference evidence="9" key="1">
    <citation type="submission" date="2020-03" db="EMBL/GenBank/DDBJ databases">
        <title>Transcriptomic Profiling of the Digestive Tract of the Rat Flea, Xenopsylla cheopis, Following Blood Feeding and Infection with Yersinia pestis.</title>
        <authorList>
            <person name="Bland D.M."/>
            <person name="Martens C.A."/>
            <person name="Virtaneva K."/>
            <person name="Kanakabandi K."/>
            <person name="Long D."/>
            <person name="Rosenke R."/>
            <person name="Saturday G.A."/>
            <person name="Hoyt F.H."/>
            <person name="Bruno D.P."/>
            <person name="Ribeiro J.M.C."/>
            <person name="Hinnebusch J."/>
        </authorList>
    </citation>
    <scope>NUCLEOTIDE SEQUENCE</scope>
</reference>
<dbReference type="AlphaFoldDB" id="A0A6M2DRG3"/>
<evidence type="ECO:0000313" key="9">
    <source>
        <dbReference type="EMBL" id="NOV47771.1"/>
    </source>
</evidence>
<dbReference type="PANTHER" id="PTHR13505:SF7">
    <property type="entry name" value="TRANSMEMBRANE PROTEIN 208"/>
    <property type="match status" value="1"/>
</dbReference>
<evidence type="ECO:0000256" key="4">
    <source>
        <dbReference type="ARBA" id="ARBA00022692"/>
    </source>
</evidence>
<accession>A0A6M2DRG3</accession>
<dbReference type="EMBL" id="GIIL01004045">
    <property type="protein sequence ID" value="NOV47771.1"/>
    <property type="molecule type" value="Transcribed_RNA"/>
</dbReference>
<dbReference type="PANTHER" id="PTHR13505">
    <property type="entry name" value="TRANSMEMBRANE PROTEIN 208"/>
    <property type="match status" value="1"/>
</dbReference>